<dbReference type="GO" id="GO:0030429">
    <property type="term" value="F:kynureninase activity"/>
    <property type="evidence" value="ECO:0007669"/>
    <property type="project" value="InterPro"/>
</dbReference>
<keyword evidence="4" id="KW-1185">Reference proteome</keyword>
<organism evidence="3 4">
    <name type="scientific">Rotaria magnacalcarata</name>
    <dbReference type="NCBI Taxonomy" id="392030"/>
    <lineage>
        <taxon>Eukaryota</taxon>
        <taxon>Metazoa</taxon>
        <taxon>Spiralia</taxon>
        <taxon>Gnathifera</taxon>
        <taxon>Rotifera</taxon>
        <taxon>Eurotatoria</taxon>
        <taxon>Bdelloidea</taxon>
        <taxon>Philodinida</taxon>
        <taxon>Philodinidae</taxon>
        <taxon>Rotaria</taxon>
    </lineage>
</organism>
<dbReference type="GO" id="GO:0019441">
    <property type="term" value="P:L-tryptophan catabolic process to kynurenine"/>
    <property type="evidence" value="ECO:0007669"/>
    <property type="project" value="TreeGrafter"/>
</dbReference>
<dbReference type="EMBL" id="CAJOBG010103354">
    <property type="protein sequence ID" value="CAF4712266.1"/>
    <property type="molecule type" value="Genomic_DNA"/>
</dbReference>
<dbReference type="PANTHER" id="PTHR14084">
    <property type="entry name" value="KYNURENINASE"/>
    <property type="match status" value="1"/>
</dbReference>
<evidence type="ECO:0000313" key="2">
    <source>
        <dbReference type="EMBL" id="CAF4684606.1"/>
    </source>
</evidence>
<reference evidence="3" key="1">
    <citation type="submission" date="2021-02" db="EMBL/GenBank/DDBJ databases">
        <authorList>
            <person name="Nowell W R."/>
        </authorList>
    </citation>
    <scope>NUCLEOTIDE SEQUENCE</scope>
</reference>
<comment type="caution">
    <text evidence="3">The sequence shown here is derived from an EMBL/GenBank/DDBJ whole genome shotgun (WGS) entry which is preliminary data.</text>
</comment>
<dbReference type="GO" id="GO:0009435">
    <property type="term" value="P:NAD+ biosynthetic process"/>
    <property type="evidence" value="ECO:0007669"/>
    <property type="project" value="InterPro"/>
</dbReference>
<dbReference type="Proteomes" id="UP000663866">
    <property type="component" value="Unassembled WGS sequence"/>
</dbReference>
<dbReference type="EMBL" id="CAJOBG010096192">
    <property type="protein sequence ID" value="CAF4684606.1"/>
    <property type="molecule type" value="Genomic_DNA"/>
</dbReference>
<evidence type="ECO:0000256" key="1">
    <source>
        <dbReference type="ARBA" id="ARBA00022898"/>
    </source>
</evidence>
<dbReference type="Gene3D" id="3.40.640.10">
    <property type="entry name" value="Type I PLP-dependent aspartate aminotransferase-like (Major domain)"/>
    <property type="match status" value="1"/>
</dbReference>
<dbReference type="GO" id="GO:0030170">
    <property type="term" value="F:pyridoxal phosphate binding"/>
    <property type="evidence" value="ECO:0007669"/>
    <property type="project" value="InterPro"/>
</dbReference>
<dbReference type="InterPro" id="IPR010111">
    <property type="entry name" value="Kynureninase"/>
</dbReference>
<dbReference type="GO" id="GO:0043420">
    <property type="term" value="P:anthranilate metabolic process"/>
    <property type="evidence" value="ECO:0007669"/>
    <property type="project" value="TreeGrafter"/>
</dbReference>
<dbReference type="InterPro" id="IPR015421">
    <property type="entry name" value="PyrdxlP-dep_Trfase_major"/>
</dbReference>
<name>A0A821J3J4_9BILA</name>
<dbReference type="InterPro" id="IPR015424">
    <property type="entry name" value="PyrdxlP-dep_Trfase"/>
</dbReference>
<keyword evidence="1" id="KW-0663">Pyridoxal phosphate</keyword>
<dbReference type="PANTHER" id="PTHR14084:SF0">
    <property type="entry name" value="KYNURENINASE"/>
    <property type="match status" value="1"/>
</dbReference>
<evidence type="ECO:0000313" key="4">
    <source>
        <dbReference type="Proteomes" id="UP000663866"/>
    </source>
</evidence>
<evidence type="ECO:0008006" key="5">
    <source>
        <dbReference type="Google" id="ProtNLM"/>
    </source>
</evidence>
<accession>A0A821J3J4</accession>
<dbReference type="SUPFAM" id="SSF53383">
    <property type="entry name" value="PLP-dependent transferases"/>
    <property type="match status" value="1"/>
</dbReference>
<proteinExistence type="predicted"/>
<gene>
    <name evidence="2" type="ORF">OVN521_LOCUS47856</name>
    <name evidence="3" type="ORF">OVN521_LOCUS48788</name>
</gene>
<evidence type="ECO:0000313" key="3">
    <source>
        <dbReference type="EMBL" id="CAF4712266.1"/>
    </source>
</evidence>
<protein>
    <recommendedName>
        <fullName evidence="5">Kynureninase</fullName>
    </recommendedName>
</protein>
<dbReference type="AlphaFoldDB" id="A0A821J3J4"/>
<dbReference type="GO" id="GO:0005737">
    <property type="term" value="C:cytoplasm"/>
    <property type="evidence" value="ECO:0007669"/>
    <property type="project" value="InterPro"/>
</dbReference>
<sequence>MIGGIHYYTGQLFDIETITRVAHEQGCRVGWDLAHAVGNVPLKLHDWQ</sequence>
<feature type="non-terminal residue" evidence="3">
    <location>
        <position position="1"/>
    </location>
</feature>